<dbReference type="RefSeq" id="WP_209977023.1">
    <property type="nucleotide sequence ID" value="NZ_JAGGLB010000032.1"/>
</dbReference>
<protein>
    <submittedName>
        <fullName evidence="2">Uncharacterized protein</fullName>
    </submittedName>
</protein>
<organism evidence="2 3">
    <name type="scientific">Paenibacillus eucommiae</name>
    <dbReference type="NCBI Taxonomy" id="1355755"/>
    <lineage>
        <taxon>Bacteria</taxon>
        <taxon>Bacillati</taxon>
        <taxon>Bacillota</taxon>
        <taxon>Bacilli</taxon>
        <taxon>Bacillales</taxon>
        <taxon>Paenibacillaceae</taxon>
        <taxon>Paenibacillus</taxon>
    </lineage>
</organism>
<feature type="region of interest" description="Disordered" evidence="1">
    <location>
        <begin position="30"/>
        <end position="55"/>
    </location>
</feature>
<dbReference type="Proteomes" id="UP001519287">
    <property type="component" value="Unassembled WGS sequence"/>
</dbReference>
<evidence type="ECO:0000256" key="1">
    <source>
        <dbReference type="SAM" id="MobiDB-lite"/>
    </source>
</evidence>
<dbReference type="EMBL" id="JAGGLB010000032">
    <property type="protein sequence ID" value="MBP1995207.1"/>
    <property type="molecule type" value="Genomic_DNA"/>
</dbReference>
<evidence type="ECO:0000313" key="3">
    <source>
        <dbReference type="Proteomes" id="UP001519287"/>
    </source>
</evidence>
<accession>A0ABS4J5W2</accession>
<proteinExistence type="predicted"/>
<comment type="caution">
    <text evidence="2">The sequence shown here is derived from an EMBL/GenBank/DDBJ whole genome shotgun (WGS) entry which is preliminary data.</text>
</comment>
<evidence type="ECO:0000313" key="2">
    <source>
        <dbReference type="EMBL" id="MBP1995207.1"/>
    </source>
</evidence>
<reference evidence="2 3" key="1">
    <citation type="submission" date="2021-03" db="EMBL/GenBank/DDBJ databases">
        <title>Genomic Encyclopedia of Type Strains, Phase IV (KMG-IV): sequencing the most valuable type-strain genomes for metagenomic binning, comparative biology and taxonomic classification.</title>
        <authorList>
            <person name="Goeker M."/>
        </authorList>
    </citation>
    <scope>NUCLEOTIDE SEQUENCE [LARGE SCALE GENOMIC DNA]</scope>
    <source>
        <strain evidence="2 3">DSM 26048</strain>
    </source>
</reference>
<name>A0ABS4J5W2_9BACL</name>
<gene>
    <name evidence="2" type="ORF">J2Z66_006849</name>
</gene>
<sequence>MTVVIAFVIFDDDYNGKNARKTVTKIEENHSELLKSTPQSEVRADNTTSTSSSTSASISTIYKYMMDEFDQITNYGDNYDPEIHDLQVLKRASEHFNISISEADKIYLEMATSGF</sequence>
<keyword evidence="3" id="KW-1185">Reference proteome</keyword>